<gene>
    <name evidence="1" type="ORF">E4U42_006325</name>
</gene>
<dbReference type="InterPro" id="IPR013078">
    <property type="entry name" value="His_Pase_superF_clade-1"/>
</dbReference>
<dbReference type="EMBL" id="SRPY01000634">
    <property type="protein sequence ID" value="KAG5920076.1"/>
    <property type="molecule type" value="Genomic_DNA"/>
</dbReference>
<dbReference type="PANTHER" id="PTHR48100">
    <property type="entry name" value="BROAD-SPECIFICITY PHOSPHATASE YOR283W-RELATED"/>
    <property type="match status" value="1"/>
</dbReference>
<keyword evidence="2" id="KW-1185">Reference proteome</keyword>
<reference evidence="1" key="1">
    <citation type="journal article" date="2020" name="bioRxiv">
        <title>Whole genome comparisons of ergot fungi reveals the divergence and evolution of species within the genus Claviceps are the result of varying mechanisms driving genome evolution and host range expansion.</title>
        <authorList>
            <person name="Wyka S.A."/>
            <person name="Mondo S.J."/>
            <person name="Liu M."/>
            <person name="Dettman J."/>
            <person name="Nalam V."/>
            <person name="Broders K.D."/>
        </authorList>
    </citation>
    <scope>NUCLEOTIDE SEQUENCE</scope>
    <source>
        <strain evidence="1">CCC 489</strain>
    </source>
</reference>
<dbReference type="GO" id="GO:0005737">
    <property type="term" value="C:cytoplasm"/>
    <property type="evidence" value="ECO:0007669"/>
    <property type="project" value="TreeGrafter"/>
</dbReference>
<dbReference type="Pfam" id="PF00300">
    <property type="entry name" value="His_Phos_1"/>
    <property type="match status" value="1"/>
</dbReference>
<protein>
    <recommendedName>
        <fullName evidence="3">Phosphoglycerate mutase family protein</fullName>
    </recommendedName>
</protein>
<sequence length="260" mass="28908">MSRPQKDPLMPHMPKVLPTIHLVRHAQGFHNISTANEAVRDPDLTPTGEHQCSDLRAAFSSHDKLAKLVSSPMRRTIHTCNLAFGGPGQLYPIILLDTLQEVSASPCDTGSGSESLLEEYGYNIDVEHLRGGWTDKTRGGPFEPSLAAVTARAREARLALLDIAEHADGDVVVVTHGGFLHFLTDDWEGIPADGSTAWENCMYRSYAFDECPDDEDDVRLVETRESRRRRNAPETSLTYKERRELKAAAQARIAPYLKMT</sequence>
<evidence type="ECO:0008006" key="3">
    <source>
        <dbReference type="Google" id="ProtNLM"/>
    </source>
</evidence>
<accession>A0A8K0J352</accession>
<comment type="caution">
    <text evidence="1">The sequence shown here is derived from an EMBL/GenBank/DDBJ whole genome shotgun (WGS) entry which is preliminary data.</text>
</comment>
<organism evidence="1 2">
    <name type="scientific">Claviceps africana</name>
    <dbReference type="NCBI Taxonomy" id="83212"/>
    <lineage>
        <taxon>Eukaryota</taxon>
        <taxon>Fungi</taxon>
        <taxon>Dikarya</taxon>
        <taxon>Ascomycota</taxon>
        <taxon>Pezizomycotina</taxon>
        <taxon>Sordariomycetes</taxon>
        <taxon>Hypocreomycetidae</taxon>
        <taxon>Hypocreales</taxon>
        <taxon>Clavicipitaceae</taxon>
        <taxon>Claviceps</taxon>
    </lineage>
</organism>
<evidence type="ECO:0000313" key="2">
    <source>
        <dbReference type="Proteomes" id="UP000811619"/>
    </source>
</evidence>
<dbReference type="AlphaFoldDB" id="A0A8K0J352"/>
<dbReference type="InterPro" id="IPR050275">
    <property type="entry name" value="PGM_Phosphatase"/>
</dbReference>
<dbReference type="CDD" id="cd07067">
    <property type="entry name" value="HP_PGM_like"/>
    <property type="match status" value="1"/>
</dbReference>
<proteinExistence type="predicted"/>
<dbReference type="SUPFAM" id="SSF53254">
    <property type="entry name" value="Phosphoglycerate mutase-like"/>
    <property type="match status" value="1"/>
</dbReference>
<name>A0A8K0J352_9HYPO</name>
<dbReference type="SMART" id="SM00855">
    <property type="entry name" value="PGAM"/>
    <property type="match status" value="1"/>
</dbReference>
<dbReference type="InterPro" id="IPR029033">
    <property type="entry name" value="His_PPase_superfam"/>
</dbReference>
<dbReference type="Proteomes" id="UP000811619">
    <property type="component" value="Unassembled WGS sequence"/>
</dbReference>
<dbReference type="Gene3D" id="3.40.50.1240">
    <property type="entry name" value="Phosphoglycerate mutase-like"/>
    <property type="match status" value="1"/>
</dbReference>
<evidence type="ECO:0000313" key="1">
    <source>
        <dbReference type="EMBL" id="KAG5920076.1"/>
    </source>
</evidence>
<dbReference type="GO" id="GO:0016791">
    <property type="term" value="F:phosphatase activity"/>
    <property type="evidence" value="ECO:0007669"/>
    <property type="project" value="TreeGrafter"/>
</dbReference>
<dbReference type="OrthoDB" id="496981at2759"/>
<dbReference type="PANTHER" id="PTHR48100:SF54">
    <property type="entry name" value="PHOSPHATASE SPAC5H10.03-RELATED"/>
    <property type="match status" value="1"/>
</dbReference>